<keyword evidence="1" id="KW-0175">Coiled coil</keyword>
<reference evidence="2 4" key="1">
    <citation type="journal article" date="2012" name="Nature">
        <title>Algal genomes reveal evolutionary mosaicism and the fate of nucleomorphs.</title>
        <authorList>
            <consortium name="DOE Joint Genome Institute"/>
            <person name="Curtis B.A."/>
            <person name="Tanifuji G."/>
            <person name="Burki F."/>
            <person name="Gruber A."/>
            <person name="Irimia M."/>
            <person name="Maruyama S."/>
            <person name="Arias M.C."/>
            <person name="Ball S.G."/>
            <person name="Gile G.H."/>
            <person name="Hirakawa Y."/>
            <person name="Hopkins J.F."/>
            <person name="Kuo A."/>
            <person name="Rensing S.A."/>
            <person name="Schmutz J."/>
            <person name="Symeonidi A."/>
            <person name="Elias M."/>
            <person name="Eveleigh R.J."/>
            <person name="Herman E.K."/>
            <person name="Klute M.J."/>
            <person name="Nakayama T."/>
            <person name="Obornik M."/>
            <person name="Reyes-Prieto A."/>
            <person name="Armbrust E.V."/>
            <person name="Aves S.J."/>
            <person name="Beiko R.G."/>
            <person name="Coutinho P."/>
            <person name="Dacks J.B."/>
            <person name="Durnford D.G."/>
            <person name="Fast N.M."/>
            <person name="Green B.R."/>
            <person name="Grisdale C.J."/>
            <person name="Hempel F."/>
            <person name="Henrissat B."/>
            <person name="Hoppner M.P."/>
            <person name="Ishida K."/>
            <person name="Kim E."/>
            <person name="Koreny L."/>
            <person name="Kroth P.G."/>
            <person name="Liu Y."/>
            <person name="Malik S.B."/>
            <person name="Maier U.G."/>
            <person name="McRose D."/>
            <person name="Mock T."/>
            <person name="Neilson J.A."/>
            <person name="Onodera N.T."/>
            <person name="Poole A.M."/>
            <person name="Pritham E.J."/>
            <person name="Richards T.A."/>
            <person name="Rocap G."/>
            <person name="Roy S.W."/>
            <person name="Sarai C."/>
            <person name="Schaack S."/>
            <person name="Shirato S."/>
            <person name="Slamovits C.H."/>
            <person name="Spencer D.F."/>
            <person name="Suzuki S."/>
            <person name="Worden A.Z."/>
            <person name="Zauner S."/>
            <person name="Barry K."/>
            <person name="Bell C."/>
            <person name="Bharti A.K."/>
            <person name="Crow J.A."/>
            <person name="Grimwood J."/>
            <person name="Kramer R."/>
            <person name="Lindquist E."/>
            <person name="Lucas S."/>
            <person name="Salamov A."/>
            <person name="McFadden G.I."/>
            <person name="Lane C.E."/>
            <person name="Keeling P.J."/>
            <person name="Gray M.W."/>
            <person name="Grigoriev I.V."/>
            <person name="Archibald J.M."/>
        </authorList>
    </citation>
    <scope>NUCLEOTIDE SEQUENCE</scope>
    <source>
        <strain evidence="2 4">CCMP2712</strain>
    </source>
</reference>
<reference evidence="4" key="2">
    <citation type="submission" date="2012-11" db="EMBL/GenBank/DDBJ databases">
        <authorList>
            <person name="Kuo A."/>
            <person name="Curtis B.A."/>
            <person name="Tanifuji G."/>
            <person name="Burki F."/>
            <person name="Gruber A."/>
            <person name="Irimia M."/>
            <person name="Maruyama S."/>
            <person name="Arias M.C."/>
            <person name="Ball S.G."/>
            <person name="Gile G.H."/>
            <person name="Hirakawa Y."/>
            <person name="Hopkins J.F."/>
            <person name="Rensing S.A."/>
            <person name="Schmutz J."/>
            <person name="Symeonidi A."/>
            <person name="Elias M."/>
            <person name="Eveleigh R.J."/>
            <person name="Herman E.K."/>
            <person name="Klute M.J."/>
            <person name="Nakayama T."/>
            <person name="Obornik M."/>
            <person name="Reyes-Prieto A."/>
            <person name="Armbrust E.V."/>
            <person name="Aves S.J."/>
            <person name="Beiko R.G."/>
            <person name="Coutinho P."/>
            <person name="Dacks J.B."/>
            <person name="Durnford D.G."/>
            <person name="Fast N.M."/>
            <person name="Green B.R."/>
            <person name="Grisdale C."/>
            <person name="Hempe F."/>
            <person name="Henrissat B."/>
            <person name="Hoppner M.P."/>
            <person name="Ishida K.-I."/>
            <person name="Kim E."/>
            <person name="Koreny L."/>
            <person name="Kroth P.G."/>
            <person name="Liu Y."/>
            <person name="Malik S.-B."/>
            <person name="Maier U.G."/>
            <person name="McRose D."/>
            <person name="Mock T."/>
            <person name="Neilson J.A."/>
            <person name="Onodera N.T."/>
            <person name="Poole A.M."/>
            <person name="Pritham E.J."/>
            <person name="Richards T.A."/>
            <person name="Rocap G."/>
            <person name="Roy S.W."/>
            <person name="Sarai C."/>
            <person name="Schaack S."/>
            <person name="Shirato S."/>
            <person name="Slamovits C.H."/>
            <person name="Spencer D.F."/>
            <person name="Suzuki S."/>
            <person name="Worden A.Z."/>
            <person name="Zauner S."/>
            <person name="Barry K."/>
            <person name="Bell C."/>
            <person name="Bharti A.K."/>
            <person name="Crow J.A."/>
            <person name="Grimwood J."/>
            <person name="Kramer R."/>
            <person name="Lindquist E."/>
            <person name="Lucas S."/>
            <person name="Salamov A."/>
            <person name="McFadden G.I."/>
            <person name="Lane C.E."/>
            <person name="Keeling P.J."/>
            <person name="Gray M.W."/>
            <person name="Grigoriev I.V."/>
            <person name="Archibald J.M."/>
        </authorList>
    </citation>
    <scope>NUCLEOTIDE SEQUENCE</scope>
    <source>
        <strain evidence="4">CCMP2712</strain>
    </source>
</reference>
<feature type="coiled-coil region" evidence="1">
    <location>
        <begin position="83"/>
        <end position="119"/>
    </location>
</feature>
<dbReference type="KEGG" id="gtt:GUITHDRAFT_103622"/>
<dbReference type="EMBL" id="JH992978">
    <property type="protein sequence ID" value="EKX50389.1"/>
    <property type="molecule type" value="Genomic_DNA"/>
</dbReference>
<evidence type="ECO:0000313" key="2">
    <source>
        <dbReference type="EMBL" id="EKX50389.1"/>
    </source>
</evidence>
<dbReference type="Proteomes" id="UP000011087">
    <property type="component" value="Unassembled WGS sequence"/>
</dbReference>
<reference evidence="3" key="3">
    <citation type="submission" date="2016-03" db="UniProtKB">
        <authorList>
            <consortium name="EnsemblProtists"/>
        </authorList>
    </citation>
    <scope>IDENTIFICATION</scope>
</reference>
<keyword evidence="4" id="KW-1185">Reference proteome</keyword>
<gene>
    <name evidence="2" type="ORF">GUITHDRAFT_103622</name>
</gene>
<protein>
    <submittedName>
        <fullName evidence="2 3">Uncharacterized protein</fullName>
    </submittedName>
</protein>
<dbReference type="GeneID" id="17307335"/>
<evidence type="ECO:0000313" key="4">
    <source>
        <dbReference type="Proteomes" id="UP000011087"/>
    </source>
</evidence>
<sequence>MSRQFGSLVRGRSLVGALSNLVLTAHAPISSVGFCRGMASKKKEKGKKKEKKVLYNPTLPSVPERRQQMTMYKWQVHDLRVQYRNEITEKLEAKRAAEAAKEEQRQKELEAKNAEILRTRQEKAKRAYEALLLARAERAKAAIEARERFEARGQRLIERARSKLAHSSLEAMSWAISADDAENMIQASERKATRWSVDYVDRRQS</sequence>
<dbReference type="HOGENOM" id="CLU_1339717_0_0_1"/>
<accession>L1JQ43</accession>
<dbReference type="AlphaFoldDB" id="L1JQ43"/>
<dbReference type="PaxDb" id="55529-EKX50389"/>
<dbReference type="RefSeq" id="XP_005837369.1">
    <property type="nucleotide sequence ID" value="XM_005837312.1"/>
</dbReference>
<name>L1JQ43_GUITC</name>
<organism evidence="2">
    <name type="scientific">Guillardia theta (strain CCMP2712)</name>
    <name type="common">Cryptophyte</name>
    <dbReference type="NCBI Taxonomy" id="905079"/>
    <lineage>
        <taxon>Eukaryota</taxon>
        <taxon>Cryptophyceae</taxon>
        <taxon>Pyrenomonadales</taxon>
        <taxon>Geminigeraceae</taxon>
        <taxon>Guillardia</taxon>
    </lineage>
</organism>
<dbReference type="EnsemblProtists" id="EKX50389">
    <property type="protein sequence ID" value="EKX50389"/>
    <property type="gene ID" value="GUITHDRAFT_103622"/>
</dbReference>
<evidence type="ECO:0000313" key="3">
    <source>
        <dbReference type="EnsemblProtists" id="EKX50389"/>
    </source>
</evidence>
<evidence type="ECO:0000256" key="1">
    <source>
        <dbReference type="SAM" id="Coils"/>
    </source>
</evidence>
<proteinExistence type="predicted"/>